<evidence type="ECO:0000313" key="1">
    <source>
        <dbReference type="EMBL" id="KAJ3540587.1"/>
    </source>
</evidence>
<accession>A0ACC1SIZ4</accession>
<reference evidence="1" key="1">
    <citation type="submission" date="2022-08" db="EMBL/GenBank/DDBJ databases">
        <title>Genome Sequence of Fusarium decemcellulare.</title>
        <authorList>
            <person name="Buettner E."/>
        </authorList>
    </citation>
    <scope>NUCLEOTIDE SEQUENCE</scope>
    <source>
        <strain evidence="1">Babe19</strain>
    </source>
</reference>
<sequence length="609" mass="66193">MALSDILCIADLEKAATGTLSRSVRDYFNEGAEDNIALKENVFAFDRYKIRPRILRDVSKVETTKKALGSTMSFPLAVAPSGMQCMAHEDGERGTARAATKAGVFMGVSTFATMSLEDIKAAGDEVGNNTYMLQLYIFKNRKTTENLVRRAEQAGYRALLLTCDTPKLGNRYNMTRNDFKMPSHLTLPNFGPEKVSPLRVKVDKEEAAAQTDPNINDDSITWAETLLWLRSITKLEIWLKGVTTAEDVELAIKSPANISGIIVSNHGGRQLESALPTLDSLSECVEVAKAAHRDIQVWLDGGIRKGSDIFKALALGADGVMIGRVPLWGLAVGGEAGVAKALNILESEFRHTMALAGCQSLADIKTSSLAKRVEGGFYARFFASINFEMTESGSITKSVVGLLSDLKHAAKGGSSAPSYGAYPPQQYQGPNQGQYNAPQQWPPHNSPNPQQYSGPGYGQPPPQQYSQQYNGPPQQGYQPPPQPGPQGQPDPYGFPQFQQQQQPAFAQGAGPMATTMIFRETGKKSYQMVDAGTSQVLYTVNYSSSSSTGSLQVSRGEGGPPAGSAKFHSLSSKVDLDLGTGHVKFKKEFQSTTGQGYMKWRREQPRCYL</sequence>
<proteinExistence type="predicted"/>
<name>A0ACC1SIZ4_9HYPO</name>
<gene>
    <name evidence="1" type="ORF">NM208_g4997</name>
</gene>
<dbReference type="Proteomes" id="UP001148629">
    <property type="component" value="Unassembled WGS sequence"/>
</dbReference>
<dbReference type="EMBL" id="JANRMS010000400">
    <property type="protein sequence ID" value="KAJ3540587.1"/>
    <property type="molecule type" value="Genomic_DNA"/>
</dbReference>
<evidence type="ECO:0000313" key="2">
    <source>
        <dbReference type="Proteomes" id="UP001148629"/>
    </source>
</evidence>
<organism evidence="1 2">
    <name type="scientific">Fusarium decemcellulare</name>
    <dbReference type="NCBI Taxonomy" id="57161"/>
    <lineage>
        <taxon>Eukaryota</taxon>
        <taxon>Fungi</taxon>
        <taxon>Dikarya</taxon>
        <taxon>Ascomycota</taxon>
        <taxon>Pezizomycotina</taxon>
        <taxon>Sordariomycetes</taxon>
        <taxon>Hypocreomycetidae</taxon>
        <taxon>Hypocreales</taxon>
        <taxon>Nectriaceae</taxon>
        <taxon>Fusarium</taxon>
        <taxon>Fusarium decemcellulare species complex</taxon>
    </lineage>
</organism>
<protein>
    <submittedName>
        <fullName evidence="1">Uncharacterized protein</fullName>
    </submittedName>
</protein>
<comment type="caution">
    <text evidence="1">The sequence shown here is derived from an EMBL/GenBank/DDBJ whole genome shotgun (WGS) entry which is preliminary data.</text>
</comment>
<keyword evidence="2" id="KW-1185">Reference proteome</keyword>